<reference evidence="3" key="1">
    <citation type="journal article" date="2019" name="Int. J. Syst. Evol. Microbiol.">
        <title>The Global Catalogue of Microorganisms (GCM) 10K type strain sequencing project: providing services to taxonomists for standard genome sequencing and annotation.</title>
        <authorList>
            <consortium name="The Broad Institute Genomics Platform"/>
            <consortium name="The Broad Institute Genome Sequencing Center for Infectious Disease"/>
            <person name="Wu L."/>
            <person name="Ma J."/>
        </authorList>
    </citation>
    <scope>NUCLEOTIDE SEQUENCE [LARGE SCALE GENOMIC DNA]</scope>
    <source>
        <strain evidence="3">KCTC 52127</strain>
    </source>
</reference>
<sequence length="167" mass="20080">MKKLLIPVLFLFVITSTQAQYEKDVSSIETIGKAYYEIVSGPIGEKRDFNRLRNLFHPKAILTYSYWSEEEKKNKLLHMDIEGYIEKLDYLDKKGFYEKELYVSTETYGSITQSISTYKFWMEDKTAEGKGFTSYQYFWDGKRYWILSMFWMMESDKYPIPKQYLKQ</sequence>
<name>A0ABW5LS06_9FLAO</name>
<comment type="caution">
    <text evidence="2">The sequence shown here is derived from an EMBL/GenBank/DDBJ whole genome shotgun (WGS) entry which is preliminary data.</text>
</comment>
<proteinExistence type="predicted"/>
<organism evidence="2 3">
    <name type="scientific">Pseudotenacibaculum haliotis</name>
    <dbReference type="NCBI Taxonomy" id="1862138"/>
    <lineage>
        <taxon>Bacteria</taxon>
        <taxon>Pseudomonadati</taxon>
        <taxon>Bacteroidota</taxon>
        <taxon>Flavobacteriia</taxon>
        <taxon>Flavobacteriales</taxon>
        <taxon>Flavobacteriaceae</taxon>
        <taxon>Pseudotenacibaculum</taxon>
    </lineage>
</organism>
<evidence type="ECO:0000313" key="2">
    <source>
        <dbReference type="EMBL" id="MFD2567623.1"/>
    </source>
</evidence>
<evidence type="ECO:0008006" key="4">
    <source>
        <dbReference type="Google" id="ProtNLM"/>
    </source>
</evidence>
<evidence type="ECO:0000313" key="3">
    <source>
        <dbReference type="Proteomes" id="UP001597508"/>
    </source>
</evidence>
<dbReference type="Proteomes" id="UP001597508">
    <property type="component" value="Unassembled WGS sequence"/>
</dbReference>
<evidence type="ECO:0000256" key="1">
    <source>
        <dbReference type="SAM" id="SignalP"/>
    </source>
</evidence>
<feature type="signal peptide" evidence="1">
    <location>
        <begin position="1"/>
        <end position="19"/>
    </location>
</feature>
<keyword evidence="3" id="KW-1185">Reference proteome</keyword>
<gene>
    <name evidence="2" type="ORF">ACFSRZ_09585</name>
</gene>
<accession>A0ABW5LS06</accession>
<dbReference type="EMBL" id="JBHULH010000004">
    <property type="protein sequence ID" value="MFD2567623.1"/>
    <property type="molecule type" value="Genomic_DNA"/>
</dbReference>
<keyword evidence="1" id="KW-0732">Signal</keyword>
<dbReference type="RefSeq" id="WP_379666333.1">
    <property type="nucleotide sequence ID" value="NZ_JBHULH010000004.1"/>
</dbReference>
<feature type="chain" id="PRO_5047148507" description="Nuclear transport factor 2 family protein" evidence="1">
    <location>
        <begin position="20"/>
        <end position="167"/>
    </location>
</feature>
<protein>
    <recommendedName>
        <fullName evidence="4">Nuclear transport factor 2 family protein</fullName>
    </recommendedName>
</protein>